<keyword evidence="1" id="KW-0805">Transcription regulation</keyword>
<reference evidence="5 6" key="1">
    <citation type="submission" date="2023-10" db="EMBL/GenBank/DDBJ databases">
        <title>Y20.</title>
        <authorList>
            <person name="Zhang G."/>
            <person name="Ding Y."/>
        </authorList>
    </citation>
    <scope>NUCLEOTIDE SEQUENCE [LARGE SCALE GENOMIC DNA]</scope>
    <source>
        <strain evidence="5 6">Y20</strain>
    </source>
</reference>
<dbReference type="InterPro" id="IPR039422">
    <property type="entry name" value="MarR/SlyA-like"/>
</dbReference>
<dbReference type="EMBL" id="CP137080">
    <property type="protein sequence ID" value="WOQ70183.1"/>
    <property type="molecule type" value="Genomic_DNA"/>
</dbReference>
<dbReference type="Pfam" id="PF12802">
    <property type="entry name" value="MarR_2"/>
    <property type="match status" value="1"/>
</dbReference>
<keyword evidence="3" id="KW-0804">Transcription</keyword>
<evidence type="ECO:0000256" key="1">
    <source>
        <dbReference type="ARBA" id="ARBA00023015"/>
    </source>
</evidence>
<dbReference type="SUPFAM" id="SSF46785">
    <property type="entry name" value="Winged helix' DNA-binding domain"/>
    <property type="match status" value="1"/>
</dbReference>
<name>A0AAU0MIV8_9MICO</name>
<organism evidence="5 6">
    <name type="scientific">Microbacterium limosum</name>
    <dbReference type="NCBI Taxonomy" id="3079935"/>
    <lineage>
        <taxon>Bacteria</taxon>
        <taxon>Bacillati</taxon>
        <taxon>Actinomycetota</taxon>
        <taxon>Actinomycetes</taxon>
        <taxon>Micrococcales</taxon>
        <taxon>Microbacteriaceae</taxon>
        <taxon>Microbacterium</taxon>
    </lineage>
</organism>
<dbReference type="PROSITE" id="PS50995">
    <property type="entry name" value="HTH_MARR_2"/>
    <property type="match status" value="1"/>
</dbReference>
<dbReference type="RefSeq" id="WP_330171264.1">
    <property type="nucleotide sequence ID" value="NZ_CP137080.1"/>
</dbReference>
<dbReference type="PANTHER" id="PTHR33164:SF57">
    <property type="entry name" value="MARR-FAMILY TRANSCRIPTIONAL REGULATOR"/>
    <property type="match status" value="1"/>
</dbReference>
<gene>
    <name evidence="5" type="ORF">RYJ27_02920</name>
</gene>
<dbReference type="InterPro" id="IPR011991">
    <property type="entry name" value="ArsR-like_HTH"/>
</dbReference>
<keyword evidence="6" id="KW-1185">Reference proteome</keyword>
<dbReference type="InterPro" id="IPR000835">
    <property type="entry name" value="HTH_MarR-typ"/>
</dbReference>
<keyword evidence="2" id="KW-0238">DNA-binding</keyword>
<evidence type="ECO:0000256" key="2">
    <source>
        <dbReference type="ARBA" id="ARBA00023125"/>
    </source>
</evidence>
<dbReference type="Proteomes" id="UP001329313">
    <property type="component" value="Chromosome"/>
</dbReference>
<dbReference type="InterPro" id="IPR036388">
    <property type="entry name" value="WH-like_DNA-bd_sf"/>
</dbReference>
<dbReference type="KEGG" id="mliy:RYJ27_02920"/>
<dbReference type="CDD" id="cd00090">
    <property type="entry name" value="HTH_ARSR"/>
    <property type="match status" value="1"/>
</dbReference>
<accession>A0AAU0MIV8</accession>
<protein>
    <submittedName>
        <fullName evidence="5">MarR family transcriptional regulator</fullName>
    </submittedName>
</protein>
<sequence length="154" mass="16462">MDGIGSPDERTDAVRALESEFGELIARFRKVIHASAQRLSPGMLPVAYKTFTTIVRHGPLTPSALAEALTADKGQVSRTVRELESLGLVERRPDPGDGRSSLISATPEGIARLEDARSRDGGGLAATLADWHVDDIRTLARLLHALTSGEAPGR</sequence>
<dbReference type="InterPro" id="IPR036390">
    <property type="entry name" value="WH_DNA-bd_sf"/>
</dbReference>
<dbReference type="SMART" id="SM00347">
    <property type="entry name" value="HTH_MARR"/>
    <property type="match status" value="1"/>
</dbReference>
<evidence type="ECO:0000259" key="4">
    <source>
        <dbReference type="PROSITE" id="PS50995"/>
    </source>
</evidence>
<dbReference type="Gene3D" id="1.10.10.10">
    <property type="entry name" value="Winged helix-like DNA-binding domain superfamily/Winged helix DNA-binding domain"/>
    <property type="match status" value="1"/>
</dbReference>
<dbReference type="GO" id="GO:0003700">
    <property type="term" value="F:DNA-binding transcription factor activity"/>
    <property type="evidence" value="ECO:0007669"/>
    <property type="project" value="InterPro"/>
</dbReference>
<dbReference type="GO" id="GO:0006950">
    <property type="term" value="P:response to stress"/>
    <property type="evidence" value="ECO:0007669"/>
    <property type="project" value="TreeGrafter"/>
</dbReference>
<evidence type="ECO:0000313" key="6">
    <source>
        <dbReference type="Proteomes" id="UP001329313"/>
    </source>
</evidence>
<dbReference type="AlphaFoldDB" id="A0AAU0MIV8"/>
<evidence type="ECO:0000256" key="3">
    <source>
        <dbReference type="ARBA" id="ARBA00023163"/>
    </source>
</evidence>
<dbReference type="PRINTS" id="PR00598">
    <property type="entry name" value="HTHMARR"/>
</dbReference>
<feature type="domain" description="HTH marR-type" evidence="4">
    <location>
        <begin position="18"/>
        <end position="148"/>
    </location>
</feature>
<dbReference type="PROSITE" id="PS01117">
    <property type="entry name" value="HTH_MARR_1"/>
    <property type="match status" value="1"/>
</dbReference>
<proteinExistence type="predicted"/>
<evidence type="ECO:0000313" key="5">
    <source>
        <dbReference type="EMBL" id="WOQ70183.1"/>
    </source>
</evidence>
<dbReference type="GO" id="GO:0003677">
    <property type="term" value="F:DNA binding"/>
    <property type="evidence" value="ECO:0007669"/>
    <property type="project" value="UniProtKB-KW"/>
</dbReference>
<dbReference type="PANTHER" id="PTHR33164">
    <property type="entry name" value="TRANSCRIPTIONAL REGULATOR, MARR FAMILY"/>
    <property type="match status" value="1"/>
</dbReference>
<dbReference type="InterPro" id="IPR023187">
    <property type="entry name" value="Tscrpt_reg_MarR-type_CS"/>
</dbReference>